<accession>A0A6J8CC96</accession>
<dbReference type="AlphaFoldDB" id="A0A6J8CC96"/>
<gene>
    <name evidence="2" type="ORF">MCOR_28869</name>
</gene>
<organism evidence="2 3">
    <name type="scientific">Mytilus coruscus</name>
    <name type="common">Sea mussel</name>
    <dbReference type="NCBI Taxonomy" id="42192"/>
    <lineage>
        <taxon>Eukaryota</taxon>
        <taxon>Metazoa</taxon>
        <taxon>Spiralia</taxon>
        <taxon>Lophotrochozoa</taxon>
        <taxon>Mollusca</taxon>
        <taxon>Bivalvia</taxon>
        <taxon>Autobranchia</taxon>
        <taxon>Pteriomorphia</taxon>
        <taxon>Mytilida</taxon>
        <taxon>Mytiloidea</taxon>
        <taxon>Mytilidae</taxon>
        <taxon>Mytilinae</taxon>
        <taxon>Mytilus</taxon>
    </lineage>
</organism>
<feature type="domain" description="Ig-like" evidence="1">
    <location>
        <begin position="66"/>
        <end position="128"/>
    </location>
</feature>
<dbReference type="GO" id="GO:0050808">
    <property type="term" value="P:synapse organization"/>
    <property type="evidence" value="ECO:0007669"/>
    <property type="project" value="TreeGrafter"/>
</dbReference>
<evidence type="ECO:0000259" key="1">
    <source>
        <dbReference type="PROSITE" id="PS50835"/>
    </source>
</evidence>
<feature type="domain" description="Ig-like" evidence="1">
    <location>
        <begin position="143"/>
        <end position="235"/>
    </location>
</feature>
<dbReference type="InterPro" id="IPR007110">
    <property type="entry name" value="Ig-like_dom"/>
</dbReference>
<dbReference type="InterPro" id="IPR013783">
    <property type="entry name" value="Ig-like_fold"/>
</dbReference>
<dbReference type="InterPro" id="IPR003599">
    <property type="entry name" value="Ig_sub"/>
</dbReference>
<dbReference type="GO" id="GO:0032589">
    <property type="term" value="C:neuron projection membrane"/>
    <property type="evidence" value="ECO:0007669"/>
    <property type="project" value="TreeGrafter"/>
</dbReference>
<dbReference type="PROSITE" id="PS50835">
    <property type="entry name" value="IG_LIKE"/>
    <property type="match status" value="2"/>
</dbReference>
<reference evidence="2 3" key="1">
    <citation type="submission" date="2020-06" db="EMBL/GenBank/DDBJ databases">
        <authorList>
            <person name="Li R."/>
            <person name="Bekaert M."/>
        </authorList>
    </citation>
    <scope>NUCLEOTIDE SEQUENCE [LARGE SCALE GENOMIC DNA]</scope>
    <source>
        <strain evidence="3">wild</strain>
    </source>
</reference>
<evidence type="ECO:0000313" key="2">
    <source>
        <dbReference type="EMBL" id="CAC5394073.1"/>
    </source>
</evidence>
<dbReference type="Gene3D" id="2.60.40.10">
    <property type="entry name" value="Immunoglobulins"/>
    <property type="match status" value="2"/>
</dbReference>
<dbReference type="PANTHER" id="PTHR23279:SF36">
    <property type="entry name" value="DEFECTIVE PROBOSCIS EXTENSION RESPONSE 9, ISOFORM A"/>
    <property type="match status" value="1"/>
</dbReference>
<dbReference type="InterPro" id="IPR036179">
    <property type="entry name" value="Ig-like_dom_sf"/>
</dbReference>
<dbReference type="Proteomes" id="UP000507470">
    <property type="component" value="Unassembled WGS sequence"/>
</dbReference>
<evidence type="ECO:0000313" key="3">
    <source>
        <dbReference type="Proteomes" id="UP000507470"/>
    </source>
</evidence>
<proteinExistence type="predicted"/>
<protein>
    <recommendedName>
        <fullName evidence="1">Ig-like domain-containing protein</fullName>
    </recommendedName>
</protein>
<name>A0A6J8CC96_MYTCO</name>
<keyword evidence="3" id="KW-1185">Reference proteome</keyword>
<dbReference type="SMART" id="SM00409">
    <property type="entry name" value="IG"/>
    <property type="match status" value="2"/>
</dbReference>
<dbReference type="EMBL" id="CACVKT020005253">
    <property type="protein sequence ID" value="CAC5394073.1"/>
    <property type="molecule type" value="Genomic_DNA"/>
</dbReference>
<dbReference type="OrthoDB" id="8049355at2759"/>
<sequence length="314" mass="36132">MYHIQGICVLLQGTRKDESDVDDMIPTSNPMKVVGPDDLIRTKFALHAGIQEQLSSEKSDGFLCKVYWRRTSESHPLIIGDFVYSPDQRHSVQRVARKNEWNLVIRNLHAHDAGVYECAISTKEKDIRRLVILRVNDKISIKPQIIMSGKDFVSKGQKILLTCNITGGDYTPDGVDWFINGHKVDHRTMPRMRIYNKVDNQLKTFFSTLEIRRSLMEDKGMYVCRGPDSKTSSISLHVLDEQKSSVDKRDFANDSAISRYSFQWKHHCCVFLISLSATLTSHICEESNELSRMRYLTRINQIIDRSQVVYFALA</sequence>
<dbReference type="SUPFAM" id="SSF48726">
    <property type="entry name" value="Immunoglobulin"/>
    <property type="match status" value="2"/>
</dbReference>
<dbReference type="Pfam" id="PF13927">
    <property type="entry name" value="Ig_3"/>
    <property type="match status" value="1"/>
</dbReference>
<dbReference type="PANTHER" id="PTHR23279">
    <property type="entry name" value="DEFECTIVE PROBOSCIS EXTENSION RESPONSE DPR -RELATED"/>
    <property type="match status" value="1"/>
</dbReference>
<dbReference type="InterPro" id="IPR037448">
    <property type="entry name" value="Zig-8"/>
</dbReference>